<sequence length="122" mass="14167">MSNLSELKKRFINLHEIYLEANRWAMAAFYSDSEVSKLNNILYERWAKEGMKGEPIDYASKEELLMLIRKIQAYAGVRADEVVRDLMIKGEISVSSRISALRGFFDKLISIIYRLFLPGSRK</sequence>
<gene>
    <name evidence="1" type="ORF">DRJ26_04260</name>
</gene>
<dbReference type="AlphaFoldDB" id="A0A497F1H3"/>
<organism evidence="1 2">
    <name type="scientific">Thermoproteota archaeon</name>
    <dbReference type="NCBI Taxonomy" id="2056631"/>
    <lineage>
        <taxon>Archaea</taxon>
        <taxon>Thermoproteota</taxon>
    </lineage>
</organism>
<comment type="caution">
    <text evidence="1">The sequence shown here is derived from an EMBL/GenBank/DDBJ whole genome shotgun (WGS) entry which is preliminary data.</text>
</comment>
<protein>
    <submittedName>
        <fullName evidence="1">Uncharacterized protein</fullName>
    </submittedName>
</protein>
<evidence type="ECO:0000313" key="2">
    <source>
        <dbReference type="Proteomes" id="UP000269499"/>
    </source>
</evidence>
<accession>A0A497F1H3</accession>
<name>A0A497F1H3_9CREN</name>
<dbReference type="EMBL" id="QMRA01000098">
    <property type="protein sequence ID" value="RLE52780.1"/>
    <property type="molecule type" value="Genomic_DNA"/>
</dbReference>
<dbReference type="Proteomes" id="UP000269499">
    <property type="component" value="Unassembled WGS sequence"/>
</dbReference>
<reference evidence="1 2" key="1">
    <citation type="submission" date="2018-06" db="EMBL/GenBank/DDBJ databases">
        <title>Extensive metabolic versatility and redundancy in microbially diverse, dynamic hydrothermal sediments.</title>
        <authorList>
            <person name="Dombrowski N."/>
            <person name="Teske A."/>
            <person name="Baker B.J."/>
        </authorList>
    </citation>
    <scope>NUCLEOTIDE SEQUENCE [LARGE SCALE GENOMIC DNA]</scope>
    <source>
        <strain evidence="1">B20_G2</strain>
    </source>
</reference>
<proteinExistence type="predicted"/>
<evidence type="ECO:0000313" key="1">
    <source>
        <dbReference type="EMBL" id="RLE52780.1"/>
    </source>
</evidence>